<dbReference type="AlphaFoldDB" id="A0A0A1VSV6"/>
<dbReference type="EMBL" id="BBPA01000020">
    <property type="protein sequence ID" value="GAL92376.1"/>
    <property type="molecule type" value="Genomic_DNA"/>
</dbReference>
<dbReference type="Proteomes" id="UP000030321">
    <property type="component" value="Unassembled WGS sequence"/>
</dbReference>
<dbReference type="RefSeq" id="WP_045358181.1">
    <property type="nucleotide sequence ID" value="NZ_BBPA01000020.1"/>
</dbReference>
<gene>
    <name evidence="2" type="ORF">N44_00934</name>
</gene>
<feature type="transmembrane region" description="Helical" evidence="1">
    <location>
        <begin position="62"/>
        <end position="93"/>
    </location>
</feature>
<keyword evidence="1" id="KW-1133">Transmembrane helix</keyword>
<keyword evidence="1" id="KW-0812">Transmembrane</keyword>
<sequence>MKHFHEPWIQEWCQENGWTELFLERYSNYWAFPPNAVMPEPIPTKVLQKIKRQKGLSPAEKLWLGMAIGLTVTALILCVILACPMPIVLAFAFDAVTAARLEVEY</sequence>
<evidence type="ECO:0000256" key="1">
    <source>
        <dbReference type="SAM" id="Phobius"/>
    </source>
</evidence>
<keyword evidence="1" id="KW-0472">Membrane</keyword>
<protein>
    <submittedName>
        <fullName evidence="2">Uncharacterized protein</fullName>
    </submittedName>
</protein>
<evidence type="ECO:0000313" key="3">
    <source>
        <dbReference type="Proteomes" id="UP000030321"/>
    </source>
</evidence>
<comment type="caution">
    <text evidence="2">The sequence shown here is derived from an EMBL/GenBank/DDBJ whole genome shotgun (WGS) entry which is preliminary data.</text>
</comment>
<evidence type="ECO:0000313" key="2">
    <source>
        <dbReference type="EMBL" id="GAL92376.1"/>
    </source>
</evidence>
<reference evidence="3" key="1">
    <citation type="journal article" date="2015" name="Genome">
        <title>Whole Genome Sequence of the Non-Microcystin-Producing Microcystis aeruginosa Strain NIES-44.</title>
        <authorList>
            <person name="Okano K."/>
            <person name="Miyata N."/>
            <person name="Ozaki Y."/>
        </authorList>
    </citation>
    <scope>NUCLEOTIDE SEQUENCE [LARGE SCALE GENOMIC DNA]</scope>
    <source>
        <strain evidence="3">NIES-44</strain>
    </source>
</reference>
<accession>A0A0A1VSV6</accession>
<organism evidence="2 3">
    <name type="scientific">Microcystis aeruginosa NIES-44</name>
    <dbReference type="NCBI Taxonomy" id="449439"/>
    <lineage>
        <taxon>Bacteria</taxon>
        <taxon>Bacillati</taxon>
        <taxon>Cyanobacteriota</taxon>
        <taxon>Cyanophyceae</taxon>
        <taxon>Oscillatoriophycideae</taxon>
        <taxon>Chroococcales</taxon>
        <taxon>Microcystaceae</taxon>
        <taxon>Microcystis</taxon>
    </lineage>
</organism>
<name>A0A0A1VSV6_MICAE</name>
<proteinExistence type="predicted"/>